<sequence>MLEELNNQDLIFLTVGPILGLFLLICLIYIIYTYCFKKPLREDELSIIEGNHDDRYEMSLGNLRLPTDLNLVQKVNQEIRHQIRKSRESAYVYLQFFIRSNPNEKFVSIEHLYNIGSQSEVERNWFLVKQAIKRDNTQANKFKI</sequence>
<evidence type="ECO:0000256" key="1">
    <source>
        <dbReference type="SAM" id="Phobius"/>
    </source>
</evidence>
<reference evidence="2 3" key="1">
    <citation type="journal article" date="2018" name="Sci. Rep.">
        <title>Genomic signatures of local adaptation to the degree of environmental predictability in rotifers.</title>
        <authorList>
            <person name="Franch-Gras L."/>
            <person name="Hahn C."/>
            <person name="Garcia-Roger E.M."/>
            <person name="Carmona M.J."/>
            <person name="Serra M."/>
            <person name="Gomez A."/>
        </authorList>
    </citation>
    <scope>NUCLEOTIDE SEQUENCE [LARGE SCALE GENOMIC DNA]</scope>
    <source>
        <strain evidence="2">HYR1</strain>
    </source>
</reference>
<protein>
    <submittedName>
        <fullName evidence="2">Uncharacterized protein</fullName>
    </submittedName>
</protein>
<keyword evidence="3" id="KW-1185">Reference proteome</keyword>
<keyword evidence="1" id="KW-0812">Transmembrane</keyword>
<evidence type="ECO:0000313" key="3">
    <source>
        <dbReference type="Proteomes" id="UP000276133"/>
    </source>
</evidence>
<keyword evidence="1" id="KW-0472">Membrane</keyword>
<comment type="caution">
    <text evidence="2">The sequence shown here is derived from an EMBL/GenBank/DDBJ whole genome shotgun (WGS) entry which is preliminary data.</text>
</comment>
<organism evidence="2 3">
    <name type="scientific">Brachionus plicatilis</name>
    <name type="common">Marine rotifer</name>
    <name type="synonym">Brachionus muelleri</name>
    <dbReference type="NCBI Taxonomy" id="10195"/>
    <lineage>
        <taxon>Eukaryota</taxon>
        <taxon>Metazoa</taxon>
        <taxon>Spiralia</taxon>
        <taxon>Gnathifera</taxon>
        <taxon>Rotifera</taxon>
        <taxon>Eurotatoria</taxon>
        <taxon>Monogononta</taxon>
        <taxon>Pseudotrocha</taxon>
        <taxon>Ploima</taxon>
        <taxon>Brachionidae</taxon>
        <taxon>Brachionus</taxon>
    </lineage>
</organism>
<accession>A0A3M7Q8K6</accession>
<feature type="transmembrane region" description="Helical" evidence="1">
    <location>
        <begin position="12"/>
        <end position="32"/>
    </location>
</feature>
<proteinExistence type="predicted"/>
<dbReference type="EMBL" id="REGN01007103">
    <property type="protein sequence ID" value="RNA07278.1"/>
    <property type="molecule type" value="Genomic_DNA"/>
</dbReference>
<gene>
    <name evidence="2" type="ORF">BpHYR1_048121</name>
</gene>
<evidence type="ECO:0000313" key="2">
    <source>
        <dbReference type="EMBL" id="RNA07278.1"/>
    </source>
</evidence>
<name>A0A3M7Q8K6_BRAPC</name>
<keyword evidence="1" id="KW-1133">Transmembrane helix</keyword>
<dbReference type="Proteomes" id="UP000276133">
    <property type="component" value="Unassembled WGS sequence"/>
</dbReference>
<dbReference type="AlphaFoldDB" id="A0A3M7Q8K6"/>